<protein>
    <recommendedName>
        <fullName evidence="1">non-specific serine/threonine protein kinase</fullName>
        <ecNumber evidence="1">2.7.11.1</ecNumber>
    </recommendedName>
</protein>
<dbReference type="EC" id="2.7.11.1" evidence="1"/>
<evidence type="ECO:0000313" key="11">
    <source>
        <dbReference type="Proteomes" id="UP000886595"/>
    </source>
</evidence>
<evidence type="ECO:0000256" key="1">
    <source>
        <dbReference type="ARBA" id="ARBA00012513"/>
    </source>
</evidence>
<evidence type="ECO:0000256" key="7">
    <source>
        <dbReference type="ARBA" id="ARBA00047899"/>
    </source>
</evidence>
<comment type="catalytic activity">
    <reaction evidence="8">
        <text>L-seryl-[protein] + ATP = O-phospho-L-seryl-[protein] + ADP + H(+)</text>
        <dbReference type="Rhea" id="RHEA:17989"/>
        <dbReference type="Rhea" id="RHEA-COMP:9863"/>
        <dbReference type="Rhea" id="RHEA-COMP:11604"/>
        <dbReference type="ChEBI" id="CHEBI:15378"/>
        <dbReference type="ChEBI" id="CHEBI:29999"/>
        <dbReference type="ChEBI" id="CHEBI:30616"/>
        <dbReference type="ChEBI" id="CHEBI:83421"/>
        <dbReference type="ChEBI" id="CHEBI:456216"/>
        <dbReference type="EC" id="2.7.11.1"/>
    </reaction>
</comment>
<keyword evidence="2" id="KW-0723">Serine/threonine-protein kinase</keyword>
<dbReference type="Gene3D" id="3.30.200.20">
    <property type="entry name" value="Phosphorylase Kinase, domain 1"/>
    <property type="match status" value="1"/>
</dbReference>
<dbReference type="InterPro" id="IPR001245">
    <property type="entry name" value="Ser-Thr/Tyr_kinase_cat_dom"/>
</dbReference>
<dbReference type="PROSITE" id="PS50011">
    <property type="entry name" value="PROTEIN_KINASE_DOM"/>
    <property type="match status" value="1"/>
</dbReference>
<gene>
    <name evidence="10" type="ORF">Bca52824_080792</name>
</gene>
<sequence length="275" mass="31204">MTGLRRLISKFICCSSPPLAENQYSYSQVKKITNNFNKVHGKGGFGVIYHGVLRRNQVAVKMLNRASVYDIQQFTKEVHDFVEVRHNNLVRLIGYCDEGDHLALIYEFVGNGNLQDHLSGMFGTVLSWERRLKIIIGVAEGLAYLHRDLRVLHRYVKPTNILLDESFEAKLADFGMSRSFPTDPNTQASNKIYVKPGREPYVHSDPHISMWFNLEVAKGDALEVVDSRLNTDFEPNSVRKAMEIARACAGRSVPSMSQVVIELNECLTLEMSRAR</sequence>
<evidence type="ECO:0000259" key="9">
    <source>
        <dbReference type="PROSITE" id="PS50011"/>
    </source>
</evidence>
<organism evidence="10 11">
    <name type="scientific">Brassica carinata</name>
    <name type="common">Ethiopian mustard</name>
    <name type="synonym">Abyssinian cabbage</name>
    <dbReference type="NCBI Taxonomy" id="52824"/>
    <lineage>
        <taxon>Eukaryota</taxon>
        <taxon>Viridiplantae</taxon>
        <taxon>Streptophyta</taxon>
        <taxon>Embryophyta</taxon>
        <taxon>Tracheophyta</taxon>
        <taxon>Spermatophyta</taxon>
        <taxon>Magnoliopsida</taxon>
        <taxon>eudicotyledons</taxon>
        <taxon>Gunneridae</taxon>
        <taxon>Pentapetalae</taxon>
        <taxon>rosids</taxon>
        <taxon>malvids</taxon>
        <taxon>Brassicales</taxon>
        <taxon>Brassicaceae</taxon>
        <taxon>Brassiceae</taxon>
        <taxon>Brassica</taxon>
    </lineage>
</organism>
<dbReference type="EMBL" id="JAAMPC010000016">
    <property type="protein sequence ID" value="KAG2250656.1"/>
    <property type="molecule type" value="Genomic_DNA"/>
</dbReference>
<keyword evidence="6" id="KW-0067">ATP-binding</keyword>
<keyword evidence="11" id="KW-1185">Reference proteome</keyword>
<dbReference type="SUPFAM" id="SSF56112">
    <property type="entry name" value="Protein kinase-like (PK-like)"/>
    <property type="match status" value="1"/>
</dbReference>
<dbReference type="FunFam" id="1.10.510.10:FF:001023">
    <property type="entry name" value="Os07g0541700 protein"/>
    <property type="match status" value="1"/>
</dbReference>
<evidence type="ECO:0000256" key="5">
    <source>
        <dbReference type="ARBA" id="ARBA00022777"/>
    </source>
</evidence>
<evidence type="ECO:0000313" key="10">
    <source>
        <dbReference type="EMBL" id="KAG2250656.1"/>
    </source>
</evidence>
<proteinExistence type="predicted"/>
<evidence type="ECO:0000256" key="6">
    <source>
        <dbReference type="ARBA" id="ARBA00022840"/>
    </source>
</evidence>
<dbReference type="Gene3D" id="1.10.510.10">
    <property type="entry name" value="Transferase(Phosphotransferase) domain 1"/>
    <property type="match status" value="1"/>
</dbReference>
<dbReference type="GO" id="GO:0005524">
    <property type="term" value="F:ATP binding"/>
    <property type="evidence" value="ECO:0007669"/>
    <property type="project" value="UniProtKB-KW"/>
</dbReference>
<comment type="catalytic activity">
    <reaction evidence="7">
        <text>L-threonyl-[protein] + ATP = O-phospho-L-threonyl-[protein] + ADP + H(+)</text>
        <dbReference type="Rhea" id="RHEA:46608"/>
        <dbReference type="Rhea" id="RHEA-COMP:11060"/>
        <dbReference type="Rhea" id="RHEA-COMP:11605"/>
        <dbReference type="ChEBI" id="CHEBI:15378"/>
        <dbReference type="ChEBI" id="CHEBI:30013"/>
        <dbReference type="ChEBI" id="CHEBI:30616"/>
        <dbReference type="ChEBI" id="CHEBI:61977"/>
        <dbReference type="ChEBI" id="CHEBI:456216"/>
        <dbReference type="EC" id="2.7.11.1"/>
    </reaction>
</comment>
<evidence type="ECO:0000256" key="3">
    <source>
        <dbReference type="ARBA" id="ARBA00022679"/>
    </source>
</evidence>
<evidence type="ECO:0000256" key="2">
    <source>
        <dbReference type="ARBA" id="ARBA00022527"/>
    </source>
</evidence>
<accession>A0A8X7TSK1</accession>
<keyword evidence="4" id="KW-0547">Nucleotide-binding</keyword>
<dbReference type="PANTHER" id="PTHR45631">
    <property type="entry name" value="OS07G0107800 PROTEIN-RELATED"/>
    <property type="match status" value="1"/>
</dbReference>
<keyword evidence="5" id="KW-0418">Kinase</keyword>
<dbReference type="InterPro" id="IPR000719">
    <property type="entry name" value="Prot_kinase_dom"/>
</dbReference>
<name>A0A8X7TSK1_BRACI</name>
<comment type="caution">
    <text evidence="10">The sequence shown here is derived from an EMBL/GenBank/DDBJ whole genome shotgun (WGS) entry which is preliminary data.</text>
</comment>
<dbReference type="PANTHER" id="PTHR45631:SF68">
    <property type="entry name" value="REPEAT FAMILY PROTEIN, PUTATIVE, EXPRESSED-RELATED"/>
    <property type="match status" value="1"/>
</dbReference>
<dbReference type="AlphaFoldDB" id="A0A8X7TSK1"/>
<reference evidence="10 11" key="1">
    <citation type="submission" date="2020-02" db="EMBL/GenBank/DDBJ databases">
        <authorList>
            <person name="Ma Q."/>
            <person name="Huang Y."/>
            <person name="Song X."/>
            <person name="Pei D."/>
        </authorList>
    </citation>
    <scope>NUCLEOTIDE SEQUENCE [LARGE SCALE GENOMIC DNA]</scope>
    <source>
        <strain evidence="10">Sxm20200214</strain>
        <tissue evidence="10">Leaf</tissue>
    </source>
</reference>
<dbReference type="OrthoDB" id="2013020at2759"/>
<feature type="domain" description="Protein kinase" evidence="9">
    <location>
        <begin position="34"/>
        <end position="275"/>
    </location>
</feature>
<dbReference type="GO" id="GO:0004674">
    <property type="term" value="F:protein serine/threonine kinase activity"/>
    <property type="evidence" value="ECO:0007669"/>
    <property type="project" value="UniProtKB-KW"/>
</dbReference>
<dbReference type="Pfam" id="PF07714">
    <property type="entry name" value="PK_Tyr_Ser-Thr"/>
    <property type="match status" value="1"/>
</dbReference>
<dbReference type="InterPro" id="IPR011009">
    <property type="entry name" value="Kinase-like_dom_sf"/>
</dbReference>
<dbReference type="Proteomes" id="UP000886595">
    <property type="component" value="Unassembled WGS sequence"/>
</dbReference>
<keyword evidence="3" id="KW-0808">Transferase</keyword>
<evidence type="ECO:0000256" key="4">
    <source>
        <dbReference type="ARBA" id="ARBA00022741"/>
    </source>
</evidence>
<evidence type="ECO:0000256" key="8">
    <source>
        <dbReference type="ARBA" id="ARBA00048679"/>
    </source>
</evidence>